<protein>
    <recommendedName>
        <fullName evidence="5">Peptidase MA-like domain-containing protein</fullName>
    </recommendedName>
</protein>
<dbReference type="STRING" id="1797471.A3A71_00560"/>
<evidence type="ECO:0000256" key="1">
    <source>
        <dbReference type="SAM" id="Phobius"/>
    </source>
</evidence>
<keyword evidence="1" id="KW-1133">Transmembrane helix</keyword>
<dbReference type="Proteomes" id="UP000177481">
    <property type="component" value="Unassembled WGS sequence"/>
</dbReference>
<dbReference type="AlphaFoldDB" id="A0A1F5EAY1"/>
<keyword evidence="1" id="KW-0812">Transmembrane</keyword>
<accession>A0A1F5EAY1</accession>
<proteinExistence type="predicted"/>
<feature type="chain" id="PRO_5009518303" description="Peptidase MA-like domain-containing protein" evidence="2">
    <location>
        <begin position="36"/>
        <end position="526"/>
    </location>
</feature>
<evidence type="ECO:0000313" key="4">
    <source>
        <dbReference type="Proteomes" id="UP000177481"/>
    </source>
</evidence>
<feature type="signal peptide" evidence="2">
    <location>
        <begin position="1"/>
        <end position="35"/>
    </location>
</feature>
<gene>
    <name evidence="3" type="ORF">A3A71_00560</name>
</gene>
<evidence type="ECO:0000313" key="3">
    <source>
        <dbReference type="EMBL" id="OGD64535.1"/>
    </source>
</evidence>
<evidence type="ECO:0008006" key="5">
    <source>
        <dbReference type="Google" id="ProtNLM"/>
    </source>
</evidence>
<reference evidence="3 4" key="1">
    <citation type="journal article" date="2016" name="Nat. Commun.">
        <title>Thousands of microbial genomes shed light on interconnected biogeochemical processes in an aquifer system.</title>
        <authorList>
            <person name="Anantharaman K."/>
            <person name="Brown C.T."/>
            <person name="Hug L.A."/>
            <person name="Sharon I."/>
            <person name="Castelle C.J."/>
            <person name="Probst A.J."/>
            <person name="Thomas B.C."/>
            <person name="Singh A."/>
            <person name="Wilkins M.J."/>
            <person name="Karaoz U."/>
            <person name="Brodie E.L."/>
            <person name="Williams K.H."/>
            <person name="Hubbard S.S."/>
            <person name="Banfield J.F."/>
        </authorList>
    </citation>
    <scope>NUCLEOTIDE SEQUENCE [LARGE SCALE GENOMIC DNA]</scope>
</reference>
<feature type="transmembrane region" description="Helical" evidence="1">
    <location>
        <begin position="455"/>
        <end position="479"/>
    </location>
</feature>
<name>A0A1F5EAY1_9BACT</name>
<keyword evidence="2" id="KW-0732">Signal</keyword>
<dbReference type="EMBL" id="MEZX01000002">
    <property type="protein sequence ID" value="OGD64535.1"/>
    <property type="molecule type" value="Genomic_DNA"/>
</dbReference>
<evidence type="ECO:0000256" key="2">
    <source>
        <dbReference type="SAM" id="SignalP"/>
    </source>
</evidence>
<keyword evidence="1" id="KW-0472">Membrane</keyword>
<organism evidence="3 4">
    <name type="scientific">Candidatus Berkelbacteria bacterium RIFCSPLOWO2_01_FULL_50_28</name>
    <dbReference type="NCBI Taxonomy" id="1797471"/>
    <lineage>
        <taxon>Bacteria</taxon>
        <taxon>Candidatus Berkelbacteria</taxon>
    </lineage>
</organism>
<comment type="caution">
    <text evidence="3">The sequence shown here is derived from an EMBL/GenBank/DDBJ whole genome shotgun (WGS) entry which is preliminary data.</text>
</comment>
<feature type="transmembrane region" description="Helical" evidence="1">
    <location>
        <begin position="491"/>
        <end position="513"/>
    </location>
</feature>
<sequence>MFSRLALGAKRYLFVAMLTLLSLAPALSFPAPARAADPFPVDFSRVEVNSQKQAQYRADIFQIYSDLKSQIGSLGKSRVIKAFVFYPWDVQKISPSTQDGFTAGYFQPSTGYLVINSVEFEETESVRTVIAHELLHSFVPANNGYGYSGAGGKGYVYEEMLADYFSKLHIGASLGETYAGAVASLGYSHLANLVPQILNIIGLAGQSDPETILERAIFSSSKLGLIDQTVGKYLTDKNFLANLGGFLDTSPAKTNLTAAKKYLDEVERKILATSAKSSSVQVLVKGQFSADYADVLTIPENVEGLSIPLEVALSAAPSSPVTLTVAGRGALVLTYTGSADLVFDSTNFADSKSFRVFYDKAANKEGTRAEISFSGPGVDTKTVTVVKASELKSGPAGGTTGGTGGTAGGTTAAASGVGPFLGKLLLPDCLRTGEKAVNAEFDTCVLDSVRHYIELLLLLTALGAFGYLLYGAFLYASAFGDEAKATLAKKVITAALIGAALSTLAYLAIMLLAQGLGVEGGLLRTP</sequence>